<evidence type="ECO:0000256" key="2">
    <source>
        <dbReference type="ARBA" id="ARBA00012513"/>
    </source>
</evidence>
<keyword evidence="10 18" id="KW-0547">Nucleotide-binding</keyword>
<feature type="signal peptide" evidence="21">
    <location>
        <begin position="1"/>
        <end position="29"/>
    </location>
</feature>
<evidence type="ECO:0000313" key="23">
    <source>
        <dbReference type="EMBL" id="KAA0039879.1"/>
    </source>
</evidence>
<evidence type="ECO:0000256" key="21">
    <source>
        <dbReference type="SAM" id="SignalP"/>
    </source>
</evidence>
<dbReference type="GO" id="GO:0004674">
    <property type="term" value="F:protein serine/threonine kinase activity"/>
    <property type="evidence" value="ECO:0007669"/>
    <property type="project" value="UniProtKB-KW"/>
</dbReference>
<organism evidence="23 24">
    <name type="scientific">Cucumis melo var. makuwa</name>
    <name type="common">Oriental melon</name>
    <dbReference type="NCBI Taxonomy" id="1194695"/>
    <lineage>
        <taxon>Eukaryota</taxon>
        <taxon>Viridiplantae</taxon>
        <taxon>Streptophyta</taxon>
        <taxon>Embryophyta</taxon>
        <taxon>Tracheophyta</taxon>
        <taxon>Spermatophyta</taxon>
        <taxon>Magnoliopsida</taxon>
        <taxon>eudicotyledons</taxon>
        <taxon>Gunneridae</taxon>
        <taxon>Pentapetalae</taxon>
        <taxon>rosids</taxon>
        <taxon>fabids</taxon>
        <taxon>Cucurbitales</taxon>
        <taxon>Cucurbitaceae</taxon>
        <taxon>Benincaseae</taxon>
        <taxon>Cucumis</taxon>
    </lineage>
</organism>
<reference evidence="23 24" key="1">
    <citation type="submission" date="2019-08" db="EMBL/GenBank/DDBJ databases">
        <title>Draft genome sequences of two oriental melons (Cucumis melo L. var makuwa).</title>
        <authorList>
            <person name="Kwon S.-Y."/>
        </authorList>
    </citation>
    <scope>NUCLEOTIDE SEQUENCE [LARGE SCALE GENOMIC DNA]</scope>
    <source>
        <strain evidence="24">cv. SW 3</strain>
        <tissue evidence="23">Leaf</tissue>
    </source>
</reference>
<dbReference type="InterPro" id="IPR001611">
    <property type="entry name" value="Leu-rich_rpt"/>
</dbReference>
<dbReference type="Gene3D" id="3.80.10.10">
    <property type="entry name" value="Ribonuclease Inhibitor"/>
    <property type="match status" value="1"/>
</dbReference>
<feature type="binding site" evidence="18">
    <location>
        <position position="570"/>
    </location>
    <ligand>
        <name>ATP</name>
        <dbReference type="ChEBI" id="CHEBI:30616"/>
    </ligand>
</feature>
<evidence type="ECO:0000256" key="7">
    <source>
        <dbReference type="ARBA" id="ARBA00022692"/>
    </source>
</evidence>
<protein>
    <recommendedName>
        <fullName evidence="2">non-specific serine/threonine protein kinase</fullName>
        <ecNumber evidence="2">2.7.11.1</ecNumber>
    </recommendedName>
</protein>
<dbReference type="Pfam" id="PF07714">
    <property type="entry name" value="PK_Tyr_Ser-Thr"/>
    <property type="match status" value="1"/>
</dbReference>
<keyword evidence="7 20" id="KW-0812">Transmembrane</keyword>
<dbReference type="PROSITE" id="PS50011">
    <property type="entry name" value="PROTEIN_KINASE_DOM"/>
    <property type="match status" value="1"/>
</dbReference>
<dbReference type="SUPFAM" id="SSF52058">
    <property type="entry name" value="L domain-like"/>
    <property type="match status" value="1"/>
</dbReference>
<dbReference type="AlphaFoldDB" id="A0A5A7TF47"/>
<feature type="region of interest" description="Disordered" evidence="19">
    <location>
        <begin position="853"/>
        <end position="876"/>
    </location>
</feature>
<comment type="catalytic activity">
    <reaction evidence="17">
        <text>L-seryl-[protein] + ATP = O-phospho-L-seryl-[protein] + ADP + H(+)</text>
        <dbReference type="Rhea" id="RHEA:17989"/>
        <dbReference type="Rhea" id="RHEA-COMP:9863"/>
        <dbReference type="Rhea" id="RHEA-COMP:11604"/>
        <dbReference type="ChEBI" id="CHEBI:15378"/>
        <dbReference type="ChEBI" id="CHEBI:29999"/>
        <dbReference type="ChEBI" id="CHEBI:30616"/>
        <dbReference type="ChEBI" id="CHEBI:83421"/>
        <dbReference type="ChEBI" id="CHEBI:456216"/>
        <dbReference type="EC" id="2.7.11.1"/>
    </reaction>
</comment>
<comment type="caution">
    <text evidence="23">The sequence shown here is derived from an EMBL/GenBank/DDBJ whole genome shotgun (WGS) entry which is preliminary data.</text>
</comment>
<dbReference type="EMBL" id="SSTE01018075">
    <property type="protein sequence ID" value="KAA0039879.1"/>
    <property type="molecule type" value="Genomic_DNA"/>
</dbReference>
<evidence type="ECO:0000256" key="8">
    <source>
        <dbReference type="ARBA" id="ARBA00022729"/>
    </source>
</evidence>
<keyword evidence="6" id="KW-0808">Transferase</keyword>
<dbReference type="Gene3D" id="2.60.120.430">
    <property type="entry name" value="Galactose-binding lectin"/>
    <property type="match status" value="1"/>
</dbReference>
<evidence type="ECO:0000256" key="14">
    <source>
        <dbReference type="ARBA" id="ARBA00023136"/>
    </source>
</evidence>
<evidence type="ECO:0000256" key="18">
    <source>
        <dbReference type="PROSITE-ProRule" id="PRU10141"/>
    </source>
</evidence>
<dbReference type="Gene3D" id="1.10.510.10">
    <property type="entry name" value="Transferase(Phosphotransferase) domain 1"/>
    <property type="match status" value="1"/>
</dbReference>
<dbReference type="GO" id="GO:0005524">
    <property type="term" value="F:ATP binding"/>
    <property type="evidence" value="ECO:0007669"/>
    <property type="project" value="UniProtKB-UniRule"/>
</dbReference>
<dbReference type="InterPro" id="IPR008271">
    <property type="entry name" value="Ser/Thr_kinase_AS"/>
</dbReference>
<dbReference type="InterPro" id="IPR032675">
    <property type="entry name" value="LRR_dom_sf"/>
</dbReference>
<evidence type="ECO:0000256" key="11">
    <source>
        <dbReference type="ARBA" id="ARBA00022777"/>
    </source>
</evidence>
<dbReference type="PANTHER" id="PTHR45631">
    <property type="entry name" value="OS07G0107800 PROTEIN-RELATED"/>
    <property type="match status" value="1"/>
</dbReference>
<evidence type="ECO:0000256" key="5">
    <source>
        <dbReference type="ARBA" id="ARBA00022614"/>
    </source>
</evidence>
<keyword evidence="3" id="KW-0723">Serine/threonine-protein kinase</keyword>
<evidence type="ECO:0000256" key="12">
    <source>
        <dbReference type="ARBA" id="ARBA00022840"/>
    </source>
</evidence>
<dbReference type="InterPro" id="IPR001245">
    <property type="entry name" value="Ser-Thr/Tyr_kinase_cat_dom"/>
</dbReference>
<sequence>MMGGLFYNWGLAIAPQLLILIILIHPITAQEGEEYLIRGTFLVNESSSSNGHYSSSLFGVYIGNTLLSRVKAFRDSIVIEGSFKAKRKYIDFCLEKDDEGDEAYISYLEIRQLRNFSYLSKFPSRIFKLIARLNVGESTLDIRYPNDPIDRIWKASPSFLNGSRFLLDPNINISSKFNSNASLGVPLEVLRTAVTHPNQLVFLHDDLDTATYEYRIFFHFVELNQTVEPGQRLFDIYINNDKKATNFDILAHGSNYKWEFYDVLANGSLNLTLVKASVGSELGPICSAYEIMQVRPWIQESDENDVDVILKVRDELLVANQQNEVLGSWSGDPCLPIPWGGLGCDSINGSSVITKVDLSEHNFKGMFPVSLPKLAHLQTLDLSNNDFTGNIPSFPTSSVLISVDLRHNDFRGELPESLALLPHLITLNFGCNPYFGKELPPDFNMSRLTTDYGTCDHLDSTFPKKGIVIGTVATGAVLFTIIFGVIYVYCCRQKFVFRGRYDLKRDLVMKDIIISLPSTDDAFIKSICIQSFSLKSIEAATQQYKTLIGEGGFGSVYRGTLSDGEEVAVKVRSATSTQGTREFENELNLLSTIRHENLVPLLGYCCENDQQILVYPFMSNGSLQDRLYGELGKRKTLDWATRLSIALGAARGKLYCLTYLHTFAGRSVIHRDVKSSNILLDHSMSAKVADFGFSKYAPQEGDSGASLEVRGTAGYLDPEYYTTHHLSAKSDVFSFGVVLLEIICGREPLNIHKPRNEWSLVEWAKTNIRESKIEEIVDPSIKGGYHAEAMWRVVEVALACIEPYSAYRPCMADIVRELEDSLIIENNASEYMRSIDSFGGSNRFSMVVDRKVVQPPTPTPTEPSPISHELTPPEPR</sequence>
<dbReference type="PROSITE" id="PS51450">
    <property type="entry name" value="LRR"/>
    <property type="match status" value="1"/>
</dbReference>
<evidence type="ECO:0000256" key="19">
    <source>
        <dbReference type="SAM" id="MobiDB-lite"/>
    </source>
</evidence>
<dbReference type="Pfam" id="PF00560">
    <property type="entry name" value="LRR_1"/>
    <property type="match status" value="1"/>
</dbReference>
<keyword evidence="9" id="KW-0677">Repeat</keyword>
<keyword evidence="14 20" id="KW-0472">Membrane</keyword>
<evidence type="ECO:0000256" key="4">
    <source>
        <dbReference type="ARBA" id="ARBA00022553"/>
    </source>
</evidence>
<keyword evidence="15 23" id="KW-0675">Receptor</keyword>
<evidence type="ECO:0000256" key="17">
    <source>
        <dbReference type="ARBA" id="ARBA00048679"/>
    </source>
</evidence>
<dbReference type="CDD" id="cd14066">
    <property type="entry name" value="STKc_IRAK"/>
    <property type="match status" value="1"/>
</dbReference>
<dbReference type="InterPro" id="IPR024788">
    <property type="entry name" value="Malectin-like_Carb-bd_dom"/>
</dbReference>
<dbReference type="OrthoDB" id="4062651at2759"/>
<dbReference type="FunFam" id="3.30.200.20:FF:000495">
    <property type="entry name" value="Nodulation receptor kinase"/>
    <property type="match status" value="1"/>
</dbReference>
<keyword evidence="8 21" id="KW-0732">Signal</keyword>
<dbReference type="Proteomes" id="UP000321393">
    <property type="component" value="Unassembled WGS sequence"/>
</dbReference>
<evidence type="ECO:0000259" key="22">
    <source>
        <dbReference type="PROSITE" id="PS50011"/>
    </source>
</evidence>
<dbReference type="InterPro" id="IPR000719">
    <property type="entry name" value="Prot_kinase_dom"/>
</dbReference>
<evidence type="ECO:0000256" key="15">
    <source>
        <dbReference type="ARBA" id="ARBA00023170"/>
    </source>
</evidence>
<dbReference type="SMART" id="SM00220">
    <property type="entry name" value="S_TKc"/>
    <property type="match status" value="1"/>
</dbReference>
<comment type="catalytic activity">
    <reaction evidence="16">
        <text>L-threonyl-[protein] + ATP = O-phospho-L-threonyl-[protein] + ADP + H(+)</text>
        <dbReference type="Rhea" id="RHEA:46608"/>
        <dbReference type="Rhea" id="RHEA-COMP:11060"/>
        <dbReference type="Rhea" id="RHEA-COMP:11605"/>
        <dbReference type="ChEBI" id="CHEBI:15378"/>
        <dbReference type="ChEBI" id="CHEBI:30013"/>
        <dbReference type="ChEBI" id="CHEBI:30616"/>
        <dbReference type="ChEBI" id="CHEBI:61977"/>
        <dbReference type="ChEBI" id="CHEBI:456216"/>
        <dbReference type="EC" id="2.7.11.1"/>
    </reaction>
</comment>
<evidence type="ECO:0000256" key="20">
    <source>
        <dbReference type="SAM" id="Phobius"/>
    </source>
</evidence>
<evidence type="ECO:0000256" key="16">
    <source>
        <dbReference type="ARBA" id="ARBA00047899"/>
    </source>
</evidence>
<name>A0A5A7TF47_CUCMM</name>
<keyword evidence="12 18" id="KW-0067">ATP-binding</keyword>
<dbReference type="SUPFAM" id="SSF56112">
    <property type="entry name" value="Protein kinase-like (PK-like)"/>
    <property type="match status" value="1"/>
</dbReference>
<feature type="domain" description="Protein kinase" evidence="22">
    <location>
        <begin position="542"/>
        <end position="823"/>
    </location>
</feature>
<dbReference type="PANTHER" id="PTHR45631:SF27">
    <property type="entry name" value="PROTEIN KINASE DOMAIN-CONTAINING PROTEIN"/>
    <property type="match status" value="1"/>
</dbReference>
<keyword evidence="11 23" id="KW-0418">Kinase</keyword>
<proteinExistence type="predicted"/>
<evidence type="ECO:0000256" key="10">
    <source>
        <dbReference type="ARBA" id="ARBA00022741"/>
    </source>
</evidence>
<evidence type="ECO:0000256" key="9">
    <source>
        <dbReference type="ARBA" id="ARBA00022737"/>
    </source>
</evidence>
<evidence type="ECO:0000313" key="24">
    <source>
        <dbReference type="Proteomes" id="UP000321393"/>
    </source>
</evidence>
<accession>A0A5A7TF47</accession>
<dbReference type="PROSITE" id="PS00107">
    <property type="entry name" value="PROTEIN_KINASE_ATP"/>
    <property type="match status" value="1"/>
</dbReference>
<evidence type="ECO:0000256" key="1">
    <source>
        <dbReference type="ARBA" id="ARBA00004167"/>
    </source>
</evidence>
<feature type="transmembrane region" description="Helical" evidence="20">
    <location>
        <begin position="467"/>
        <end position="490"/>
    </location>
</feature>
<dbReference type="InterPro" id="IPR017441">
    <property type="entry name" value="Protein_kinase_ATP_BS"/>
</dbReference>
<keyword evidence="5" id="KW-0433">Leucine-rich repeat</keyword>
<dbReference type="InterPro" id="IPR011009">
    <property type="entry name" value="Kinase-like_dom_sf"/>
</dbReference>
<dbReference type="FunFam" id="1.10.510.10:FF:000146">
    <property type="entry name" value="LRR receptor-like serine/threonine-protein kinase IOS1"/>
    <property type="match status" value="1"/>
</dbReference>
<evidence type="ECO:0000256" key="3">
    <source>
        <dbReference type="ARBA" id="ARBA00022527"/>
    </source>
</evidence>
<dbReference type="GO" id="GO:0016020">
    <property type="term" value="C:membrane"/>
    <property type="evidence" value="ECO:0007669"/>
    <property type="project" value="UniProtKB-SubCell"/>
</dbReference>
<keyword evidence="4" id="KW-0597">Phosphoprotein</keyword>
<dbReference type="PROSITE" id="PS00108">
    <property type="entry name" value="PROTEIN_KINASE_ST"/>
    <property type="match status" value="1"/>
</dbReference>
<keyword evidence="13 20" id="KW-1133">Transmembrane helix</keyword>
<gene>
    <name evidence="23" type="ORF">E6C27_scaffold122G001560</name>
</gene>
<feature type="chain" id="PRO_5022671003" description="non-specific serine/threonine protein kinase" evidence="21">
    <location>
        <begin position="30"/>
        <end position="876"/>
    </location>
</feature>
<dbReference type="EC" id="2.7.11.1" evidence="2"/>
<comment type="subcellular location">
    <subcellularLocation>
        <location evidence="1">Membrane</location>
        <topology evidence="1">Single-pass membrane protein</topology>
    </subcellularLocation>
</comment>
<evidence type="ECO:0000256" key="6">
    <source>
        <dbReference type="ARBA" id="ARBA00022679"/>
    </source>
</evidence>
<dbReference type="Gene3D" id="3.30.200.20">
    <property type="entry name" value="Phosphorylase Kinase, domain 1"/>
    <property type="match status" value="1"/>
</dbReference>
<evidence type="ECO:0000256" key="13">
    <source>
        <dbReference type="ARBA" id="ARBA00022989"/>
    </source>
</evidence>
<dbReference type="Pfam" id="PF12819">
    <property type="entry name" value="Malectin_like"/>
    <property type="match status" value="1"/>
</dbReference>